<dbReference type="InterPro" id="IPR003594">
    <property type="entry name" value="HATPase_dom"/>
</dbReference>
<feature type="domain" description="Histidine kinase" evidence="7">
    <location>
        <begin position="1"/>
        <end position="117"/>
    </location>
</feature>
<dbReference type="Pfam" id="PF02518">
    <property type="entry name" value="HATPase_c"/>
    <property type="match status" value="1"/>
</dbReference>
<evidence type="ECO:0000256" key="5">
    <source>
        <dbReference type="PROSITE-ProRule" id="PRU00169"/>
    </source>
</evidence>
<dbReference type="Gene3D" id="3.30.565.10">
    <property type="entry name" value="Histidine kinase-like ATPase, C-terminal domain"/>
    <property type="match status" value="1"/>
</dbReference>
<dbReference type="EMBL" id="JAOVZR010000001">
    <property type="protein sequence ID" value="MCY0150442.1"/>
    <property type="molecule type" value="Genomic_DNA"/>
</dbReference>
<keyword evidence="10" id="KW-1185">Reference proteome</keyword>
<dbReference type="EC" id="2.7.13.3" evidence="2"/>
<accession>A0ABT3ZF67</accession>
<evidence type="ECO:0000256" key="2">
    <source>
        <dbReference type="ARBA" id="ARBA00012438"/>
    </source>
</evidence>
<protein>
    <recommendedName>
        <fullName evidence="2">histidine kinase</fullName>
        <ecNumber evidence="2">2.7.13.3</ecNumber>
    </recommendedName>
</protein>
<dbReference type="PANTHER" id="PTHR45339">
    <property type="entry name" value="HYBRID SIGNAL TRANSDUCTION HISTIDINE KINASE J"/>
    <property type="match status" value="1"/>
</dbReference>
<keyword evidence="4" id="KW-0902">Two-component regulatory system</keyword>
<feature type="domain" description="Response regulatory" evidence="8">
    <location>
        <begin position="312"/>
        <end position="432"/>
    </location>
</feature>
<dbReference type="CDD" id="cd16922">
    <property type="entry name" value="HATPase_EvgS-ArcB-TorS-like"/>
    <property type="match status" value="1"/>
</dbReference>
<evidence type="ECO:0000256" key="6">
    <source>
        <dbReference type="SAM" id="MobiDB-lite"/>
    </source>
</evidence>
<feature type="compositionally biased region" description="Low complexity" evidence="6">
    <location>
        <begin position="268"/>
        <end position="291"/>
    </location>
</feature>
<dbReference type="InterPro" id="IPR005467">
    <property type="entry name" value="His_kinase_dom"/>
</dbReference>
<evidence type="ECO:0000256" key="4">
    <source>
        <dbReference type="ARBA" id="ARBA00023012"/>
    </source>
</evidence>
<feature type="domain" description="Response regulatory" evidence="8">
    <location>
        <begin position="135"/>
        <end position="256"/>
    </location>
</feature>
<dbReference type="SUPFAM" id="SSF55874">
    <property type="entry name" value="ATPase domain of HSP90 chaperone/DNA topoisomerase II/histidine kinase"/>
    <property type="match status" value="1"/>
</dbReference>
<comment type="caution">
    <text evidence="9">The sequence shown here is derived from an EMBL/GenBank/DDBJ whole genome shotgun (WGS) entry which is preliminary data.</text>
</comment>
<dbReference type="InterPro" id="IPR004358">
    <property type="entry name" value="Sig_transdc_His_kin-like_C"/>
</dbReference>
<evidence type="ECO:0000256" key="3">
    <source>
        <dbReference type="ARBA" id="ARBA00022553"/>
    </source>
</evidence>
<reference evidence="9" key="1">
    <citation type="submission" date="2022-10" db="EMBL/GenBank/DDBJ databases">
        <title>Hoeflea sp. G2-23, isolated from marine algae.</title>
        <authorList>
            <person name="Kristyanto S."/>
            <person name="Kim J.M."/>
            <person name="Jeon C.O."/>
        </authorList>
    </citation>
    <scope>NUCLEOTIDE SEQUENCE</scope>
    <source>
        <strain evidence="9">G2-23</strain>
    </source>
</reference>
<evidence type="ECO:0000313" key="10">
    <source>
        <dbReference type="Proteomes" id="UP001073227"/>
    </source>
</evidence>
<feature type="modified residue" description="4-aspartylphosphate" evidence="5">
    <location>
        <position position="189"/>
    </location>
</feature>
<dbReference type="PROSITE" id="PS50109">
    <property type="entry name" value="HIS_KIN"/>
    <property type="match status" value="1"/>
</dbReference>
<keyword evidence="3 5" id="KW-0597">Phosphoprotein</keyword>
<name>A0ABT3ZF67_9HYPH</name>
<evidence type="ECO:0000256" key="1">
    <source>
        <dbReference type="ARBA" id="ARBA00000085"/>
    </source>
</evidence>
<organism evidence="9 10">
    <name type="scientific">Hoeflea algicola</name>
    <dbReference type="NCBI Taxonomy" id="2983763"/>
    <lineage>
        <taxon>Bacteria</taxon>
        <taxon>Pseudomonadati</taxon>
        <taxon>Pseudomonadota</taxon>
        <taxon>Alphaproteobacteria</taxon>
        <taxon>Hyphomicrobiales</taxon>
        <taxon>Rhizobiaceae</taxon>
        <taxon>Hoeflea</taxon>
    </lineage>
</organism>
<dbReference type="Proteomes" id="UP001073227">
    <property type="component" value="Unassembled WGS sequence"/>
</dbReference>
<dbReference type="Pfam" id="PF00072">
    <property type="entry name" value="Response_reg"/>
    <property type="match status" value="2"/>
</dbReference>
<proteinExistence type="predicted"/>
<gene>
    <name evidence="9" type="ORF">OEG84_22735</name>
</gene>
<evidence type="ECO:0000313" key="9">
    <source>
        <dbReference type="EMBL" id="MCY0150442.1"/>
    </source>
</evidence>
<sequence length="443" mass="47052">MTWGEIRQIVTNLAGNAIKFTETGHVLIELTGTSAAEDMIDFKLQVQDTGMGIPPEKLEAVFDKFSQVDNSSTRRHEGTGLGLAITSRLVSLMGGKIGATSTPGEGSVFTVELPMAIDRQAAPDRIVPVDVSGSRILVIDDNAVNREILIEQLTAWGFDACAAVSGQEGIDVLRAASDVGVTVDAVVLDYHMPDMDGVATACAIRETHGSRSLPIVMLTSMDVRSSETNFFHGVVQATLMKPARSSLLLETIVDILQVAAQPRSKAAAVPPPADAASPVATVAPVSQSVSPNKPESRGQVDAPAAPARGSIDILVAEDNEVNQIVFTQILEDLGVRYKIADNGGSAFNMWKTMRPALVLMDVSMPVMNGHQATQAIREAEAADPELGHTPVIGVTAHALTGDKERCLAAGMDDYLSKPISPEKLDAKIHEWLPAEIAARINRA</sequence>
<evidence type="ECO:0000259" key="8">
    <source>
        <dbReference type="PROSITE" id="PS50110"/>
    </source>
</evidence>
<dbReference type="SMART" id="SM00448">
    <property type="entry name" value="REC"/>
    <property type="match status" value="2"/>
</dbReference>
<feature type="modified residue" description="4-aspartylphosphate" evidence="5">
    <location>
        <position position="361"/>
    </location>
</feature>
<dbReference type="PANTHER" id="PTHR45339:SF1">
    <property type="entry name" value="HYBRID SIGNAL TRANSDUCTION HISTIDINE KINASE J"/>
    <property type="match status" value="1"/>
</dbReference>
<dbReference type="SMART" id="SM00387">
    <property type="entry name" value="HATPase_c"/>
    <property type="match status" value="1"/>
</dbReference>
<comment type="catalytic activity">
    <reaction evidence="1">
        <text>ATP + protein L-histidine = ADP + protein N-phospho-L-histidine.</text>
        <dbReference type="EC" id="2.7.13.3"/>
    </reaction>
</comment>
<feature type="region of interest" description="Disordered" evidence="6">
    <location>
        <begin position="268"/>
        <end position="304"/>
    </location>
</feature>
<dbReference type="InterPro" id="IPR011006">
    <property type="entry name" value="CheY-like_superfamily"/>
</dbReference>
<dbReference type="InterPro" id="IPR001789">
    <property type="entry name" value="Sig_transdc_resp-reg_receiver"/>
</dbReference>
<dbReference type="CDD" id="cd17546">
    <property type="entry name" value="REC_hyHK_CKI1_RcsC-like"/>
    <property type="match status" value="2"/>
</dbReference>
<dbReference type="RefSeq" id="WP_267655880.1">
    <property type="nucleotide sequence ID" value="NZ_JAOVZR010000001.1"/>
</dbReference>
<dbReference type="InterPro" id="IPR036890">
    <property type="entry name" value="HATPase_C_sf"/>
</dbReference>
<dbReference type="PROSITE" id="PS50110">
    <property type="entry name" value="RESPONSE_REGULATORY"/>
    <property type="match status" value="2"/>
</dbReference>
<dbReference type="SUPFAM" id="SSF52172">
    <property type="entry name" value="CheY-like"/>
    <property type="match status" value="2"/>
</dbReference>
<dbReference type="PRINTS" id="PR00344">
    <property type="entry name" value="BCTRLSENSOR"/>
</dbReference>
<dbReference type="Gene3D" id="3.40.50.2300">
    <property type="match status" value="2"/>
</dbReference>
<evidence type="ECO:0000259" key="7">
    <source>
        <dbReference type="PROSITE" id="PS50109"/>
    </source>
</evidence>